<evidence type="ECO:0000313" key="3">
    <source>
        <dbReference type="EMBL" id="KAH0626145.1"/>
    </source>
</evidence>
<feature type="compositionally biased region" description="Low complexity" evidence="1">
    <location>
        <begin position="202"/>
        <end position="212"/>
    </location>
</feature>
<gene>
    <name evidence="3" type="ORF">JD844_000938</name>
</gene>
<comment type="caution">
    <text evidence="3">The sequence shown here is derived from an EMBL/GenBank/DDBJ whole genome shotgun (WGS) entry which is preliminary data.</text>
</comment>
<feature type="non-terminal residue" evidence="3">
    <location>
        <position position="1"/>
    </location>
</feature>
<dbReference type="Proteomes" id="UP000826234">
    <property type="component" value="Unassembled WGS sequence"/>
</dbReference>
<evidence type="ECO:0000256" key="1">
    <source>
        <dbReference type="SAM" id="MobiDB-lite"/>
    </source>
</evidence>
<dbReference type="PANTHER" id="PTHR15512">
    <property type="entry name" value="TERF1-INTERACTING NUCLEAR FACTOR 2"/>
    <property type="match status" value="1"/>
</dbReference>
<name>A0ABQ7T8S4_PHRPL</name>
<feature type="compositionally biased region" description="Polar residues" evidence="1">
    <location>
        <begin position="231"/>
        <end position="241"/>
    </location>
</feature>
<dbReference type="InterPro" id="IPR029400">
    <property type="entry name" value="TINF2_N"/>
</dbReference>
<feature type="domain" description="TERF1-interacting nuclear factor 2 N-terminal" evidence="2">
    <location>
        <begin position="56"/>
        <end position="162"/>
    </location>
</feature>
<dbReference type="PANTHER" id="PTHR15512:SF0">
    <property type="entry name" value="TERF1-INTERACTING NUCLEAR FACTOR 2"/>
    <property type="match status" value="1"/>
</dbReference>
<dbReference type="Pfam" id="PF14973">
    <property type="entry name" value="TINF2_N"/>
    <property type="match status" value="1"/>
</dbReference>
<dbReference type="EMBL" id="JAIPUX010000521">
    <property type="protein sequence ID" value="KAH0626145.1"/>
    <property type="molecule type" value="Genomic_DNA"/>
</dbReference>
<organism evidence="3 4">
    <name type="scientific">Phrynosoma platyrhinos</name>
    <name type="common">Desert horned lizard</name>
    <dbReference type="NCBI Taxonomy" id="52577"/>
    <lineage>
        <taxon>Eukaryota</taxon>
        <taxon>Metazoa</taxon>
        <taxon>Chordata</taxon>
        <taxon>Craniata</taxon>
        <taxon>Vertebrata</taxon>
        <taxon>Euteleostomi</taxon>
        <taxon>Lepidosauria</taxon>
        <taxon>Squamata</taxon>
        <taxon>Bifurcata</taxon>
        <taxon>Unidentata</taxon>
        <taxon>Episquamata</taxon>
        <taxon>Toxicofera</taxon>
        <taxon>Iguania</taxon>
        <taxon>Phrynosomatidae</taxon>
        <taxon>Phrynosomatinae</taxon>
        <taxon>Phrynosoma</taxon>
    </lineage>
</organism>
<evidence type="ECO:0000259" key="2">
    <source>
        <dbReference type="Pfam" id="PF14973"/>
    </source>
</evidence>
<protein>
    <recommendedName>
        <fullName evidence="2">TERF1-interacting nuclear factor 2 N-terminal domain-containing protein</fullName>
    </recommendedName>
</protein>
<feature type="region of interest" description="Disordered" evidence="1">
    <location>
        <begin position="198"/>
        <end position="264"/>
    </location>
</feature>
<evidence type="ECO:0000313" key="4">
    <source>
        <dbReference type="Proteomes" id="UP000826234"/>
    </source>
</evidence>
<keyword evidence="4" id="KW-1185">Reference proteome</keyword>
<feature type="compositionally biased region" description="Basic and acidic residues" evidence="1">
    <location>
        <begin position="248"/>
        <end position="257"/>
    </location>
</feature>
<sequence>VMANVLVEEEEEEEEEVIEDCEPCVAVRLVSAAAWYVVHKRQVYNYPRVIPWFLFSQVIMTMLQEEQPHGKIYDAVDTYFPESTPPPHPKATAQDLVLVQAAQENFRDLVLGLLSDRRQRDKYVQEHLENDYGELFSRVVEELFCDYLWQLESTLPEPNFEQLLEAACFRGPSQPPQPDSNILSCYFTAMGYQIIEFPPHPSSSSQSSPLLHSDGDEEGQHRTPEPCKAQPSPSRSKTGQSCLPCDEGDSHGHHSDTQETGTSYDFSDPFPIPIAHLLACGFLKADYKMQIG</sequence>
<dbReference type="InterPro" id="IPR039098">
    <property type="entry name" value="TINF2"/>
</dbReference>
<proteinExistence type="predicted"/>
<reference evidence="3 4" key="1">
    <citation type="journal article" date="2022" name="Gigascience">
        <title>A chromosome-level genome assembly and annotation of the desert horned lizard, Phrynosoma platyrhinos, provides insight into chromosomal rearrangements among reptiles.</title>
        <authorList>
            <person name="Koochekian N."/>
            <person name="Ascanio A."/>
            <person name="Farleigh K."/>
            <person name="Card D.C."/>
            <person name="Schield D.R."/>
            <person name="Castoe T.A."/>
            <person name="Jezkova T."/>
        </authorList>
    </citation>
    <scope>NUCLEOTIDE SEQUENCE [LARGE SCALE GENOMIC DNA]</scope>
    <source>
        <strain evidence="3">NK-2021</strain>
    </source>
</reference>
<accession>A0ABQ7T8S4</accession>